<evidence type="ECO:0000313" key="3">
    <source>
        <dbReference type="EMBL" id="OGD24923.1"/>
    </source>
</evidence>
<organism evidence="3 4">
    <name type="scientific">Candidatus Azambacteria bacterium RIFCSPHIGHO2_01_FULL_40_24</name>
    <dbReference type="NCBI Taxonomy" id="1797301"/>
    <lineage>
        <taxon>Bacteria</taxon>
        <taxon>Candidatus Azamiibacteriota</taxon>
    </lineage>
</organism>
<name>A0A1F5B2U5_9BACT</name>
<gene>
    <name evidence="3" type="ORF">A2819_02765</name>
</gene>
<dbReference type="InterPro" id="IPR023346">
    <property type="entry name" value="Lysozyme-like_dom_sf"/>
</dbReference>
<keyword evidence="1" id="KW-0175">Coiled coil</keyword>
<sequence>MLNIAKTLSYLAIFLSLFLTFITPVFSQTDDRDAKIRQLENLIEQYNQEITKKQTEAQNLANQISIFELQVKQAQAEIDATNLSIKQLISAINQKEKNISQKEKEIGDQNVLLARYLKQVQRSDQGSLLEFLLKNRRFSDFFNDLNSISNIQNQIYATLLRIKDLKEKLVKEKDDLEDDKAEQEQLKRIQNKQKTALESAKKSKQKLLDETKGQEKLYQQLITKTQADIQTIKNQPYNLAMGFKMTFEEALTHALKASQYTGIRPAFLMAIVKIESDWGGNVGKGTWRTDMHPRDFNAFAQITSALGLNPDSTPVSKKPSYGWGGAMGPAQFIPTTWLLYEAAVANLTGSRPPSPWNIEDAFTASGLMLAESGADKQTYAAESKAAKIYIAGGRWNRSLTARIYANNVMAEAARIQKNIDILNQSK</sequence>
<reference evidence="3 4" key="1">
    <citation type="journal article" date="2016" name="Nat. Commun.">
        <title>Thousands of microbial genomes shed light on interconnected biogeochemical processes in an aquifer system.</title>
        <authorList>
            <person name="Anantharaman K."/>
            <person name="Brown C.T."/>
            <person name="Hug L.A."/>
            <person name="Sharon I."/>
            <person name="Castelle C.J."/>
            <person name="Probst A.J."/>
            <person name="Thomas B.C."/>
            <person name="Singh A."/>
            <person name="Wilkins M.J."/>
            <person name="Karaoz U."/>
            <person name="Brodie E.L."/>
            <person name="Williams K.H."/>
            <person name="Hubbard S.S."/>
            <person name="Banfield J.F."/>
        </authorList>
    </citation>
    <scope>NUCLEOTIDE SEQUENCE [LARGE SCALE GENOMIC DNA]</scope>
</reference>
<dbReference type="Gene3D" id="6.10.250.3150">
    <property type="match status" value="1"/>
</dbReference>
<proteinExistence type="predicted"/>
<evidence type="ECO:0000313" key="4">
    <source>
        <dbReference type="Proteomes" id="UP000176431"/>
    </source>
</evidence>
<dbReference type="Proteomes" id="UP000176431">
    <property type="component" value="Unassembled WGS sequence"/>
</dbReference>
<dbReference type="Gene3D" id="1.10.530.10">
    <property type="match status" value="1"/>
</dbReference>
<feature type="domain" description="Transglycosylase SLT" evidence="2">
    <location>
        <begin position="191"/>
        <end position="377"/>
    </location>
</feature>
<dbReference type="EMBL" id="MEYK01000029">
    <property type="protein sequence ID" value="OGD24923.1"/>
    <property type="molecule type" value="Genomic_DNA"/>
</dbReference>
<evidence type="ECO:0000259" key="2">
    <source>
        <dbReference type="Pfam" id="PF13406"/>
    </source>
</evidence>
<dbReference type="AlphaFoldDB" id="A0A1F5B2U5"/>
<evidence type="ECO:0000256" key="1">
    <source>
        <dbReference type="SAM" id="Coils"/>
    </source>
</evidence>
<dbReference type="SUPFAM" id="SSF53955">
    <property type="entry name" value="Lysozyme-like"/>
    <property type="match status" value="1"/>
</dbReference>
<feature type="coiled-coil region" evidence="1">
    <location>
        <begin position="159"/>
        <end position="193"/>
    </location>
</feature>
<accession>A0A1F5B2U5</accession>
<protein>
    <recommendedName>
        <fullName evidence="2">Transglycosylase SLT domain-containing protein</fullName>
    </recommendedName>
</protein>
<dbReference type="Pfam" id="PF13406">
    <property type="entry name" value="SLT_2"/>
    <property type="match status" value="1"/>
</dbReference>
<feature type="coiled-coil region" evidence="1">
    <location>
        <begin position="29"/>
        <end position="105"/>
    </location>
</feature>
<comment type="caution">
    <text evidence="3">The sequence shown here is derived from an EMBL/GenBank/DDBJ whole genome shotgun (WGS) entry which is preliminary data.</text>
</comment>
<dbReference type="InterPro" id="IPR031304">
    <property type="entry name" value="SLT_2"/>
</dbReference>